<sequence>MTAICLIRHGETDWNLQRRLQGSTDIPLNSTGLNQADKTGKHLKDTEWDVIVASPLIRAKKTAEIINEYLQLPLIEMEEFKERDFGDAEGISLEERTEKYPSKNYPNQETIEDFTERLMTGLKKVQKEFPNKKVLVVAHGGAIHTILTTISNGEVNLDNTPLVNACISNIQFAEEKWNVSNYNLSEHLL</sequence>
<proteinExistence type="predicted"/>
<accession>A0A0M4FS05</accession>
<reference evidence="4" key="1">
    <citation type="submission" date="2015-08" db="EMBL/GenBank/DDBJ databases">
        <title>Genome sequencing project for genomic taxonomy and phylogenomics of Bacillus-like bacteria.</title>
        <authorList>
            <person name="Liu B."/>
            <person name="Wang J."/>
            <person name="Zhu Y."/>
            <person name="Liu G."/>
            <person name="Chen Q."/>
            <person name="Chen Z."/>
            <person name="Lan J."/>
            <person name="Che J."/>
            <person name="Ge C."/>
            <person name="Shi H."/>
            <person name="Pan Z."/>
            <person name="Liu X."/>
        </authorList>
    </citation>
    <scope>NUCLEOTIDE SEQUENCE [LARGE SCALE GENOMIC DNA]</scope>
    <source>
        <strain evidence="4">FJAT-4402</strain>
    </source>
</reference>
<dbReference type="GO" id="GO:0005737">
    <property type="term" value="C:cytoplasm"/>
    <property type="evidence" value="ECO:0007669"/>
    <property type="project" value="TreeGrafter"/>
</dbReference>
<dbReference type="CDD" id="cd07067">
    <property type="entry name" value="HP_PGM_like"/>
    <property type="match status" value="1"/>
</dbReference>
<dbReference type="Gene3D" id="3.40.50.1240">
    <property type="entry name" value="Phosphoglycerate mutase-like"/>
    <property type="match status" value="1"/>
</dbReference>
<evidence type="ECO:0000256" key="1">
    <source>
        <dbReference type="PIRSR" id="PIRSR613078-1"/>
    </source>
</evidence>
<dbReference type="Pfam" id="PF00300">
    <property type="entry name" value="His_Phos_1"/>
    <property type="match status" value="1"/>
</dbReference>
<dbReference type="InterPro" id="IPR001345">
    <property type="entry name" value="PG/BPGM_mutase_AS"/>
</dbReference>
<feature type="active site" description="Tele-phosphohistidine intermediate" evidence="1">
    <location>
        <position position="9"/>
    </location>
</feature>
<dbReference type="InterPro" id="IPR013078">
    <property type="entry name" value="His_Pase_superF_clade-1"/>
</dbReference>
<feature type="binding site" evidence="2">
    <location>
        <position position="58"/>
    </location>
    <ligand>
        <name>substrate</name>
    </ligand>
</feature>
<dbReference type="InterPro" id="IPR050275">
    <property type="entry name" value="PGM_Phosphatase"/>
</dbReference>
<feature type="binding site" evidence="2">
    <location>
        <begin position="8"/>
        <end position="15"/>
    </location>
    <ligand>
        <name>substrate</name>
    </ligand>
</feature>
<name>A0A0M4FS05_9BACI</name>
<feature type="active site" description="Proton donor/acceptor" evidence="1">
    <location>
        <position position="82"/>
    </location>
</feature>
<dbReference type="AlphaFoldDB" id="A0A0M4FS05"/>
<evidence type="ECO:0000313" key="3">
    <source>
        <dbReference type="EMBL" id="ALC80655.1"/>
    </source>
</evidence>
<dbReference type="OrthoDB" id="9782128at2"/>
<dbReference type="GO" id="GO:0016791">
    <property type="term" value="F:phosphatase activity"/>
    <property type="evidence" value="ECO:0007669"/>
    <property type="project" value="TreeGrafter"/>
</dbReference>
<evidence type="ECO:0000313" key="4">
    <source>
        <dbReference type="Proteomes" id="UP000067625"/>
    </source>
</evidence>
<dbReference type="PROSITE" id="PS00175">
    <property type="entry name" value="PG_MUTASE"/>
    <property type="match status" value="1"/>
</dbReference>
<organism evidence="3 4">
    <name type="scientific">Bacillus gobiensis</name>
    <dbReference type="NCBI Taxonomy" id="1441095"/>
    <lineage>
        <taxon>Bacteria</taxon>
        <taxon>Bacillati</taxon>
        <taxon>Bacillota</taxon>
        <taxon>Bacilli</taxon>
        <taxon>Bacillales</taxon>
        <taxon>Bacillaceae</taxon>
        <taxon>Bacillus</taxon>
    </lineage>
</organism>
<evidence type="ECO:0000256" key="2">
    <source>
        <dbReference type="PIRSR" id="PIRSR613078-2"/>
    </source>
</evidence>
<dbReference type="RefSeq" id="WP_053602395.1">
    <property type="nucleotide sequence ID" value="NZ_CP012600.1"/>
</dbReference>
<dbReference type="Proteomes" id="UP000067625">
    <property type="component" value="Chromosome"/>
</dbReference>
<dbReference type="PANTHER" id="PTHR48100:SF59">
    <property type="entry name" value="ADENOSYLCOBALAMIN_ALPHA-RIBAZOLE PHOSPHATASE"/>
    <property type="match status" value="1"/>
</dbReference>
<dbReference type="InterPro" id="IPR029033">
    <property type="entry name" value="His_PPase_superfam"/>
</dbReference>
<dbReference type="PANTHER" id="PTHR48100">
    <property type="entry name" value="BROAD-SPECIFICITY PHOSPHATASE YOR283W-RELATED"/>
    <property type="match status" value="1"/>
</dbReference>
<dbReference type="SUPFAM" id="SSF53254">
    <property type="entry name" value="Phosphoglycerate mutase-like"/>
    <property type="match status" value="1"/>
</dbReference>
<dbReference type="PATRIC" id="fig|1441095.3.peg.641"/>
<protein>
    <submittedName>
        <fullName evidence="3">Phosphatase</fullName>
    </submittedName>
</protein>
<dbReference type="EMBL" id="CP012600">
    <property type="protein sequence ID" value="ALC80655.1"/>
    <property type="molecule type" value="Genomic_DNA"/>
</dbReference>
<reference evidence="3 4" key="2">
    <citation type="journal article" date="2016" name="Int. J. Syst. Evol. Microbiol.">
        <title>Bacillus gobiensis sp. nov., isolated from a soil sample.</title>
        <authorList>
            <person name="Liu B."/>
            <person name="Liu G.H."/>
            <person name="Cetin S."/>
            <person name="Schumann P."/>
            <person name="Pan Z.Z."/>
            <person name="Chen Q.Q."/>
        </authorList>
    </citation>
    <scope>NUCLEOTIDE SEQUENCE [LARGE SCALE GENOMIC DNA]</scope>
    <source>
        <strain evidence="3 4">FJAT-4402</strain>
    </source>
</reference>
<dbReference type="SMART" id="SM00855">
    <property type="entry name" value="PGAM"/>
    <property type="match status" value="1"/>
</dbReference>
<keyword evidence="4" id="KW-1185">Reference proteome</keyword>
<gene>
    <name evidence="3" type="ORF">AM592_02930</name>
</gene>
<dbReference type="STRING" id="1441095.AM592_02930"/>